<dbReference type="SMART" id="SM00220">
    <property type="entry name" value="S_TKc"/>
    <property type="match status" value="1"/>
</dbReference>
<dbReference type="PANTHER" id="PTHR44329">
    <property type="entry name" value="SERINE/THREONINE-PROTEIN KINASE TNNI3K-RELATED"/>
    <property type="match status" value="1"/>
</dbReference>
<comment type="caution">
    <text evidence="2">The sequence shown here is derived from an EMBL/GenBank/DDBJ whole genome shotgun (WGS) entry which is preliminary data.</text>
</comment>
<feature type="non-terminal residue" evidence="2">
    <location>
        <position position="209"/>
    </location>
</feature>
<dbReference type="Proteomes" id="UP000789901">
    <property type="component" value="Unassembled WGS sequence"/>
</dbReference>
<dbReference type="Pfam" id="PF07714">
    <property type="entry name" value="PK_Tyr_Ser-Thr"/>
    <property type="match status" value="1"/>
</dbReference>
<reference evidence="2 3" key="1">
    <citation type="submission" date="2021-06" db="EMBL/GenBank/DDBJ databases">
        <authorList>
            <person name="Kallberg Y."/>
            <person name="Tangrot J."/>
            <person name="Rosling A."/>
        </authorList>
    </citation>
    <scope>NUCLEOTIDE SEQUENCE [LARGE SCALE GENOMIC DNA]</scope>
    <source>
        <strain evidence="2 3">120-4 pot B 10/14</strain>
    </source>
</reference>
<name>A0ABN7USX4_GIGMA</name>
<feature type="domain" description="Protein kinase" evidence="1">
    <location>
        <begin position="1"/>
        <end position="199"/>
    </location>
</feature>
<keyword evidence="3" id="KW-1185">Reference proteome</keyword>
<dbReference type="SUPFAM" id="SSF56112">
    <property type="entry name" value="Protein kinase-like (PK-like)"/>
    <property type="match status" value="1"/>
</dbReference>
<dbReference type="InterPro" id="IPR008271">
    <property type="entry name" value="Ser/Thr_kinase_AS"/>
</dbReference>
<proteinExistence type="predicted"/>
<dbReference type="Gene3D" id="1.10.510.10">
    <property type="entry name" value="Transferase(Phosphotransferase) domain 1"/>
    <property type="match status" value="1"/>
</dbReference>
<accession>A0ABN7USX4</accession>
<evidence type="ECO:0000259" key="1">
    <source>
        <dbReference type="PROSITE" id="PS50011"/>
    </source>
</evidence>
<gene>
    <name evidence="2" type="ORF">GMARGA_LOCUS9437</name>
</gene>
<sequence>MYADLAVPAQIKLIGQKLGKESADDIELGEYKGKKVAAKMAVNIANGLLEYHKHNIIHSDLKADNILVNKHLVLKIADFSLSITKKVLEIGEKARGALKWKASECFANYKPYKKYANDSRFSKIFDKNIAKLYNERPKLSDNVSLLKIKVRDGINDLDKILEQKNAPSALRSVIKRCCKFNPIKRIDIEEVVIELQNTFRNIVWNNHRR</sequence>
<protein>
    <submittedName>
        <fullName evidence="2">2542_t:CDS:1</fullName>
    </submittedName>
</protein>
<dbReference type="PROSITE" id="PS50011">
    <property type="entry name" value="PROTEIN_KINASE_DOM"/>
    <property type="match status" value="1"/>
</dbReference>
<organism evidence="2 3">
    <name type="scientific">Gigaspora margarita</name>
    <dbReference type="NCBI Taxonomy" id="4874"/>
    <lineage>
        <taxon>Eukaryota</taxon>
        <taxon>Fungi</taxon>
        <taxon>Fungi incertae sedis</taxon>
        <taxon>Mucoromycota</taxon>
        <taxon>Glomeromycotina</taxon>
        <taxon>Glomeromycetes</taxon>
        <taxon>Diversisporales</taxon>
        <taxon>Gigasporaceae</taxon>
        <taxon>Gigaspora</taxon>
    </lineage>
</organism>
<evidence type="ECO:0000313" key="2">
    <source>
        <dbReference type="EMBL" id="CAG8652632.1"/>
    </source>
</evidence>
<dbReference type="InterPro" id="IPR051681">
    <property type="entry name" value="Ser/Thr_Kinases-Pseudokinases"/>
</dbReference>
<dbReference type="PROSITE" id="PS00108">
    <property type="entry name" value="PROTEIN_KINASE_ST"/>
    <property type="match status" value="1"/>
</dbReference>
<dbReference type="InterPro" id="IPR011009">
    <property type="entry name" value="Kinase-like_dom_sf"/>
</dbReference>
<dbReference type="InterPro" id="IPR001245">
    <property type="entry name" value="Ser-Thr/Tyr_kinase_cat_dom"/>
</dbReference>
<dbReference type="InterPro" id="IPR000719">
    <property type="entry name" value="Prot_kinase_dom"/>
</dbReference>
<evidence type="ECO:0000313" key="3">
    <source>
        <dbReference type="Proteomes" id="UP000789901"/>
    </source>
</evidence>
<dbReference type="EMBL" id="CAJVQB010005070">
    <property type="protein sequence ID" value="CAG8652632.1"/>
    <property type="molecule type" value="Genomic_DNA"/>
</dbReference>